<organism evidence="1 2">
    <name type="scientific">Melipona quadrifasciata</name>
    <dbReference type="NCBI Taxonomy" id="166423"/>
    <lineage>
        <taxon>Eukaryota</taxon>
        <taxon>Metazoa</taxon>
        <taxon>Ecdysozoa</taxon>
        <taxon>Arthropoda</taxon>
        <taxon>Hexapoda</taxon>
        <taxon>Insecta</taxon>
        <taxon>Pterygota</taxon>
        <taxon>Neoptera</taxon>
        <taxon>Endopterygota</taxon>
        <taxon>Hymenoptera</taxon>
        <taxon>Apocrita</taxon>
        <taxon>Aculeata</taxon>
        <taxon>Apoidea</taxon>
        <taxon>Anthophila</taxon>
        <taxon>Apidae</taxon>
        <taxon>Melipona</taxon>
    </lineage>
</organism>
<protein>
    <submittedName>
        <fullName evidence="1">Uncharacterized protein</fullName>
    </submittedName>
</protein>
<evidence type="ECO:0000313" key="1">
    <source>
        <dbReference type="EMBL" id="KOX80927.1"/>
    </source>
</evidence>
<sequence length="176" mass="20495">MVLMYCYGSAFHVNKLRLKRVVCVNTPEVVSGGHMERLHVRVRLRSSELTETREDKCSELTQGYPHTQLGFSAPSEWNGKEPLHNIYFLVSNSRYPFCRLCRLAVFSPPSSGAEWGGKWWGPWKTTRVCLTLRELDNVAPRSLIPLRNEEKRRYIELVVNQKREKKITQSLAFLRE</sequence>
<accession>A0A0M9AB51</accession>
<name>A0A0M9AB51_9HYME</name>
<dbReference type="OrthoDB" id="9615015at2759"/>
<dbReference type="EMBL" id="KQ435694">
    <property type="protein sequence ID" value="KOX80927.1"/>
    <property type="molecule type" value="Genomic_DNA"/>
</dbReference>
<keyword evidence="2" id="KW-1185">Reference proteome</keyword>
<proteinExistence type="predicted"/>
<dbReference type="Proteomes" id="UP000053105">
    <property type="component" value="Unassembled WGS sequence"/>
</dbReference>
<reference evidence="1 2" key="1">
    <citation type="submission" date="2015-07" db="EMBL/GenBank/DDBJ databases">
        <title>The genome of Melipona quadrifasciata.</title>
        <authorList>
            <person name="Pan H."/>
            <person name="Kapheim K."/>
        </authorList>
    </citation>
    <scope>NUCLEOTIDE SEQUENCE [LARGE SCALE GENOMIC DNA]</scope>
    <source>
        <strain evidence="1">0111107301</strain>
        <tissue evidence="1">Whole body</tissue>
    </source>
</reference>
<dbReference type="AlphaFoldDB" id="A0A0M9AB51"/>
<gene>
    <name evidence="1" type="ORF">WN51_00845</name>
</gene>
<evidence type="ECO:0000313" key="2">
    <source>
        <dbReference type="Proteomes" id="UP000053105"/>
    </source>
</evidence>
<dbReference type="STRING" id="166423.A0A0M9AB51"/>